<evidence type="ECO:0000256" key="1">
    <source>
        <dbReference type="ARBA" id="ARBA00004651"/>
    </source>
</evidence>
<dbReference type="Proteomes" id="UP001207294">
    <property type="component" value="Unassembled WGS sequence"/>
</dbReference>
<feature type="transmembrane region" description="Helical" evidence="7">
    <location>
        <begin position="202"/>
        <end position="222"/>
    </location>
</feature>
<dbReference type="PANTHER" id="PTHR33567">
    <property type="entry name" value="CHROMATE ION TRANSPORTER (EUROFUNG)"/>
    <property type="match status" value="1"/>
</dbReference>
<dbReference type="RefSeq" id="WP_206402754.1">
    <property type="nucleotide sequence ID" value="NZ_JAFGZD010000016.1"/>
</dbReference>
<evidence type="ECO:0000256" key="5">
    <source>
        <dbReference type="ARBA" id="ARBA00022989"/>
    </source>
</evidence>
<keyword evidence="5 7" id="KW-1133">Transmembrane helix</keyword>
<sequence>MTDSIKSDSSAWAVFLIFLRLGLTSFGGPIAHLGYFRDEFVVRRHWLSERSYADQVALCQCLPGPASSQAGMALGLLRCGYPGALAAWLGFTLPSAIAMILFAAGITSYGNTMPAGVLHGLKVVAVAVVAQAVWGMARNLCSGVARISLMAAATCFMLLVPTIWGQIGVIVLAALSGLLLFKPGQGEAHDPLPMPIRPRAGLCWLTLFIALLMGLPLLAALFPNPLLSLTDAFYRAGSLVFGGGHVVLPLLQAEVVLSGKVDNDTFLAGYGAAQAVPGPLFTFAAFLGASMHQAPNGWAGGLICLLAIFAPSFLLVMGALPFWERLRRSPRTQAALSGINAAVVGLLLAALYQPVWTSAILTPQDFALALVALIALMFWKLPPWLVVVASGVAGGLMSMVL</sequence>
<keyword evidence="4 7" id="KW-0812">Transmembrane</keyword>
<comment type="similarity">
    <text evidence="2">Belongs to the chromate ion transporter (CHR) (TC 2.A.51) family.</text>
</comment>
<keyword evidence="9" id="KW-1185">Reference proteome</keyword>
<feature type="transmembrane region" description="Helical" evidence="7">
    <location>
        <begin position="367"/>
        <end position="396"/>
    </location>
</feature>
<keyword evidence="3" id="KW-1003">Cell membrane</keyword>
<feature type="transmembrane region" description="Helical" evidence="7">
    <location>
        <begin position="265"/>
        <end position="286"/>
    </location>
</feature>
<dbReference type="GeneID" id="93563091"/>
<feature type="transmembrane region" description="Helical" evidence="7">
    <location>
        <begin position="12"/>
        <end position="36"/>
    </location>
</feature>
<dbReference type="NCBIfam" id="TIGR00937">
    <property type="entry name" value="2A51"/>
    <property type="match status" value="1"/>
</dbReference>
<reference evidence="8 9" key="1">
    <citation type="submission" date="2022-10" db="EMBL/GenBank/DDBJ databases">
        <title>Characterization of Pseudomonas capsici strains from pepper and tomato in Georgia.</title>
        <authorList>
            <person name="Zhao M."/>
            <person name="Dutta B."/>
        </authorList>
    </citation>
    <scope>NUCLEOTIDE SEQUENCE [LARGE SCALE GENOMIC DNA]</scope>
    <source>
        <strain evidence="8 9">Pc20-5</strain>
    </source>
</reference>
<organism evidence="8 9">
    <name type="scientific">Pseudomonas capsici</name>
    <dbReference type="NCBI Taxonomy" id="2810614"/>
    <lineage>
        <taxon>Bacteria</taxon>
        <taxon>Pseudomonadati</taxon>
        <taxon>Pseudomonadota</taxon>
        <taxon>Gammaproteobacteria</taxon>
        <taxon>Pseudomonadales</taxon>
        <taxon>Pseudomonadaceae</taxon>
        <taxon>Pseudomonas</taxon>
    </lineage>
</organism>
<dbReference type="InterPro" id="IPR014047">
    <property type="entry name" value="Chr_Tranpt_l_chain"/>
</dbReference>
<dbReference type="PANTHER" id="PTHR33567:SF3">
    <property type="entry name" value="CHROMATE ION TRANSPORTER (EUROFUNG)"/>
    <property type="match status" value="1"/>
</dbReference>
<evidence type="ECO:0000313" key="8">
    <source>
        <dbReference type="EMBL" id="MCV4378459.1"/>
    </source>
</evidence>
<evidence type="ECO:0000313" key="9">
    <source>
        <dbReference type="Proteomes" id="UP001207294"/>
    </source>
</evidence>
<evidence type="ECO:0000256" key="3">
    <source>
        <dbReference type="ARBA" id="ARBA00022475"/>
    </source>
</evidence>
<feature type="transmembrane region" description="Helical" evidence="7">
    <location>
        <begin position="298"/>
        <end position="323"/>
    </location>
</feature>
<feature type="transmembrane region" description="Helical" evidence="7">
    <location>
        <begin position="116"/>
        <end position="137"/>
    </location>
</feature>
<protein>
    <submittedName>
        <fullName evidence="8">Chromate efflux transporter</fullName>
    </submittedName>
</protein>
<feature type="transmembrane region" description="Helical" evidence="7">
    <location>
        <begin position="85"/>
        <end position="104"/>
    </location>
</feature>
<feature type="transmembrane region" description="Helical" evidence="7">
    <location>
        <begin position="149"/>
        <end position="181"/>
    </location>
</feature>
<name>A0ABT3C046_9PSED</name>
<feature type="transmembrane region" description="Helical" evidence="7">
    <location>
        <begin position="335"/>
        <end position="355"/>
    </location>
</feature>
<dbReference type="Pfam" id="PF02417">
    <property type="entry name" value="Chromate_transp"/>
    <property type="match status" value="2"/>
</dbReference>
<comment type="caution">
    <text evidence="8">The sequence shown here is derived from an EMBL/GenBank/DDBJ whole genome shotgun (WGS) entry which is preliminary data.</text>
</comment>
<evidence type="ECO:0000256" key="7">
    <source>
        <dbReference type="SAM" id="Phobius"/>
    </source>
</evidence>
<dbReference type="PIRSF" id="PIRSF004810">
    <property type="entry name" value="ChrA"/>
    <property type="match status" value="1"/>
</dbReference>
<evidence type="ECO:0000256" key="6">
    <source>
        <dbReference type="ARBA" id="ARBA00023136"/>
    </source>
</evidence>
<comment type="subcellular location">
    <subcellularLocation>
        <location evidence="1">Cell membrane</location>
        <topology evidence="1">Multi-pass membrane protein</topology>
    </subcellularLocation>
</comment>
<accession>A0ABT3C046</accession>
<dbReference type="InterPro" id="IPR003370">
    <property type="entry name" value="Chromate_transpt"/>
</dbReference>
<feature type="transmembrane region" description="Helical" evidence="7">
    <location>
        <begin position="234"/>
        <end position="253"/>
    </location>
</feature>
<dbReference type="EMBL" id="JAOXML010000015">
    <property type="protein sequence ID" value="MCV4378459.1"/>
    <property type="molecule type" value="Genomic_DNA"/>
</dbReference>
<keyword evidence="6 7" id="KW-0472">Membrane</keyword>
<proteinExistence type="inferred from homology"/>
<evidence type="ECO:0000256" key="2">
    <source>
        <dbReference type="ARBA" id="ARBA00005262"/>
    </source>
</evidence>
<evidence type="ECO:0000256" key="4">
    <source>
        <dbReference type="ARBA" id="ARBA00022692"/>
    </source>
</evidence>
<gene>
    <name evidence="8" type="primary">chrA</name>
    <name evidence="8" type="ORF">OH718_17810</name>
</gene>